<dbReference type="EMBL" id="QWIL01001840">
    <property type="protein sequence ID" value="RMX99159.1"/>
    <property type="molecule type" value="Genomic_DNA"/>
</dbReference>
<dbReference type="Pfam" id="PF24564">
    <property type="entry name" value="DUF7605"/>
    <property type="match status" value="1"/>
</dbReference>
<name>A0A3M6Y7Y3_HORWE</name>
<comment type="caution">
    <text evidence="2">The sequence shown here is derived from an EMBL/GenBank/DDBJ whole genome shotgun (WGS) entry which is preliminary data.</text>
</comment>
<dbReference type="OrthoDB" id="3598281at2759"/>
<feature type="domain" description="DUF7605" evidence="1">
    <location>
        <begin position="2"/>
        <end position="65"/>
    </location>
</feature>
<dbReference type="EMBL" id="QWIM01001865">
    <property type="protein sequence ID" value="RMY20397.1"/>
    <property type="molecule type" value="Genomic_DNA"/>
</dbReference>
<dbReference type="PANTHER" id="PTHR36681:SF3">
    <property type="entry name" value="NUCLEAR GTPASE, GERMINAL CENTER-ASSOCIATED, TANDEM DUPLICATE 3"/>
    <property type="match status" value="1"/>
</dbReference>
<evidence type="ECO:0000313" key="2">
    <source>
        <dbReference type="EMBL" id="RMX99159.1"/>
    </source>
</evidence>
<proteinExistence type="predicted"/>
<dbReference type="AlphaFoldDB" id="A0A3M6Y7Y3"/>
<reference evidence="4 5" key="1">
    <citation type="journal article" date="2018" name="BMC Genomics">
        <title>Genomic evidence for intraspecific hybridization in a clonal and extremely halotolerant yeast.</title>
        <authorList>
            <person name="Gostincar C."/>
            <person name="Stajich J.E."/>
            <person name="Zupancic J."/>
            <person name="Zalar P."/>
            <person name="Gunde-Cimerman N."/>
        </authorList>
    </citation>
    <scope>NUCLEOTIDE SEQUENCE [LARGE SCALE GENOMIC DNA]</scope>
    <source>
        <strain evidence="3 5">EXF-6651</strain>
        <strain evidence="2 4">EXF-6669</strain>
    </source>
</reference>
<evidence type="ECO:0000313" key="5">
    <source>
        <dbReference type="Proteomes" id="UP000276864"/>
    </source>
</evidence>
<gene>
    <name evidence="3" type="ORF">D0866_12553</name>
    <name evidence="2" type="ORF">D0867_12197</name>
</gene>
<dbReference type="InterPro" id="IPR056024">
    <property type="entry name" value="DUF7605"/>
</dbReference>
<dbReference type="Proteomes" id="UP000276864">
    <property type="component" value="Unassembled WGS sequence"/>
</dbReference>
<protein>
    <recommendedName>
        <fullName evidence="1">DUF7605 domain-containing protein</fullName>
    </recommendedName>
</protein>
<dbReference type="Proteomes" id="UP000271337">
    <property type="component" value="Unassembled WGS sequence"/>
</dbReference>
<sequence length="71" mass="8112">MTYRATVRRSGVYQGAAGLRDFNQELIQPVYKQLASAWEKAFQRRLPHILQSFTKTGSAMLKKFHAAVADR</sequence>
<evidence type="ECO:0000313" key="3">
    <source>
        <dbReference type="EMBL" id="RMY20397.1"/>
    </source>
</evidence>
<evidence type="ECO:0000259" key="1">
    <source>
        <dbReference type="Pfam" id="PF24564"/>
    </source>
</evidence>
<organism evidence="2 4">
    <name type="scientific">Hortaea werneckii</name>
    <name type="common">Black yeast</name>
    <name type="synonym">Cladosporium werneckii</name>
    <dbReference type="NCBI Taxonomy" id="91943"/>
    <lineage>
        <taxon>Eukaryota</taxon>
        <taxon>Fungi</taxon>
        <taxon>Dikarya</taxon>
        <taxon>Ascomycota</taxon>
        <taxon>Pezizomycotina</taxon>
        <taxon>Dothideomycetes</taxon>
        <taxon>Dothideomycetidae</taxon>
        <taxon>Mycosphaerellales</taxon>
        <taxon>Teratosphaeriaceae</taxon>
        <taxon>Hortaea</taxon>
    </lineage>
</organism>
<accession>A0A3M6Y7Y3</accession>
<evidence type="ECO:0000313" key="4">
    <source>
        <dbReference type="Proteomes" id="UP000271337"/>
    </source>
</evidence>
<dbReference type="PANTHER" id="PTHR36681">
    <property type="entry name" value="NUCLEAR GTPASE, GERMINAL CENTER-ASSOCIATED, TANDEM DUPLICATE 3"/>
    <property type="match status" value="1"/>
</dbReference>
<feature type="non-terminal residue" evidence="2">
    <location>
        <position position="71"/>
    </location>
</feature>